<reference evidence="1" key="1">
    <citation type="submission" date="2021-06" db="EMBL/GenBank/DDBJ databases">
        <authorList>
            <person name="Kallberg Y."/>
            <person name="Tangrot J."/>
            <person name="Rosling A."/>
        </authorList>
    </citation>
    <scope>NUCLEOTIDE SEQUENCE</scope>
    <source>
        <strain evidence="1">AU212A</strain>
    </source>
</reference>
<protein>
    <submittedName>
        <fullName evidence="1">3759_t:CDS:1</fullName>
    </submittedName>
</protein>
<organism evidence="1 2">
    <name type="scientific">Scutellospora calospora</name>
    <dbReference type="NCBI Taxonomy" id="85575"/>
    <lineage>
        <taxon>Eukaryota</taxon>
        <taxon>Fungi</taxon>
        <taxon>Fungi incertae sedis</taxon>
        <taxon>Mucoromycota</taxon>
        <taxon>Glomeromycotina</taxon>
        <taxon>Glomeromycetes</taxon>
        <taxon>Diversisporales</taxon>
        <taxon>Gigasporaceae</taxon>
        <taxon>Scutellospora</taxon>
    </lineage>
</organism>
<dbReference type="EMBL" id="CAJVPM010040892">
    <property type="protein sequence ID" value="CAG8704622.1"/>
    <property type="molecule type" value="Genomic_DNA"/>
</dbReference>
<name>A0ACA9PEN2_9GLOM</name>
<comment type="caution">
    <text evidence="1">The sequence shown here is derived from an EMBL/GenBank/DDBJ whole genome shotgun (WGS) entry which is preliminary data.</text>
</comment>
<feature type="non-terminal residue" evidence="1">
    <location>
        <position position="1"/>
    </location>
</feature>
<evidence type="ECO:0000313" key="1">
    <source>
        <dbReference type="EMBL" id="CAG8704622.1"/>
    </source>
</evidence>
<gene>
    <name evidence="1" type="ORF">SCALOS_LOCUS10624</name>
</gene>
<keyword evidence="2" id="KW-1185">Reference proteome</keyword>
<sequence length="111" mass="13078">KKKKIKPKPEKSMSKHRLVEIEKAVAAENDPAQIKKKKSLKFRQNTSDEHHQKFGPTSPHSESEIVLSGEDYRRKIEELRNEGGSSWLRVYTEMEYSKDETDRLREPPRMK</sequence>
<dbReference type="Proteomes" id="UP000789860">
    <property type="component" value="Unassembled WGS sequence"/>
</dbReference>
<accession>A0ACA9PEN2</accession>
<evidence type="ECO:0000313" key="2">
    <source>
        <dbReference type="Proteomes" id="UP000789860"/>
    </source>
</evidence>
<proteinExistence type="predicted"/>